<dbReference type="RefSeq" id="XP_052948406.1">
    <property type="nucleotide sequence ID" value="XM_053088427.1"/>
</dbReference>
<protein>
    <submittedName>
        <fullName evidence="1">Uncharacterized protein</fullName>
    </submittedName>
</protein>
<dbReference type="GeneID" id="77727632"/>
<name>A0AA38HFJ0_9TREE</name>
<accession>A0AA38HFJ0</accession>
<dbReference type="Proteomes" id="UP001164286">
    <property type="component" value="Unassembled WGS sequence"/>
</dbReference>
<comment type="caution">
    <text evidence="1">The sequence shown here is derived from an EMBL/GenBank/DDBJ whole genome shotgun (WGS) entry which is preliminary data.</text>
</comment>
<gene>
    <name evidence="1" type="ORF">MKK02DRAFT_32031</name>
</gene>
<reference evidence="1" key="1">
    <citation type="journal article" date="2022" name="G3 (Bethesda)">
        <title>High quality genome of the basidiomycete yeast Dioszegia hungarica PDD-24b-2 isolated from cloud water.</title>
        <authorList>
            <person name="Jarrige D."/>
            <person name="Haridas S."/>
            <person name="Bleykasten-Grosshans C."/>
            <person name="Joly M."/>
            <person name="Nadalig T."/>
            <person name="Sancelme M."/>
            <person name="Vuilleumier S."/>
            <person name="Grigoriev I.V."/>
            <person name="Amato P."/>
            <person name="Bringel F."/>
        </authorList>
    </citation>
    <scope>NUCLEOTIDE SEQUENCE</scope>
    <source>
        <strain evidence="1">PDD-24b-2</strain>
    </source>
</reference>
<organism evidence="1 2">
    <name type="scientific">Dioszegia hungarica</name>
    <dbReference type="NCBI Taxonomy" id="4972"/>
    <lineage>
        <taxon>Eukaryota</taxon>
        <taxon>Fungi</taxon>
        <taxon>Dikarya</taxon>
        <taxon>Basidiomycota</taxon>
        <taxon>Agaricomycotina</taxon>
        <taxon>Tremellomycetes</taxon>
        <taxon>Tremellales</taxon>
        <taxon>Bulleribasidiaceae</taxon>
        <taxon>Dioszegia</taxon>
    </lineage>
</organism>
<keyword evidence="2" id="KW-1185">Reference proteome</keyword>
<proteinExistence type="predicted"/>
<dbReference type="AlphaFoldDB" id="A0AA38HFJ0"/>
<dbReference type="EMBL" id="JAKWFO010000003">
    <property type="protein sequence ID" value="KAI9638629.1"/>
    <property type="molecule type" value="Genomic_DNA"/>
</dbReference>
<evidence type="ECO:0000313" key="1">
    <source>
        <dbReference type="EMBL" id="KAI9638629.1"/>
    </source>
</evidence>
<sequence>MSASHTNLVFINRSTLSSRSMGSVHEPPVLKLEPGLKNGTLHLGASLEGTVDCTAGEAEMNVTDLYADLSRAWDTHLSTNNLAGSGTAWHLTAFVARGDTIQPEMLWKTESGHTFRVEVESLQPHRLSQAVAEIGSSWHWRSLGTPIAPIADESLHLEALMTRALYDPSRGHLTSYTQCSLHRGVRRPHHHDIWIYETRMRDTSVQYPCLHQALVSIDHIQLPDMSTTQTSLDLMVNPIATVLGFNLKLGQDSDPQATKERLRTLRKDLDAWWTETKDASSKSDGDVKTLIEERIQWQSCAVEREAVMYQVLLGICEKARMHRK</sequence>
<evidence type="ECO:0000313" key="2">
    <source>
        <dbReference type="Proteomes" id="UP001164286"/>
    </source>
</evidence>